<dbReference type="RefSeq" id="WP_004123269.1">
    <property type="nucleotide sequence ID" value="NZ_ADER01000001.1"/>
</dbReference>
<reference evidence="3 4" key="1">
    <citation type="journal article" date="2012" name="J. Bacteriol.">
        <title>Comparative Genomic Analyses of 17 Clinical Isolates of Gardnerella vaginalis Provide Evidence of Multiple Genetically Isolated Clades Consistent with Subspeciation into Genovars.</title>
        <authorList>
            <person name="Ahmed A."/>
            <person name="Earl J."/>
            <person name="Retchless A."/>
            <person name="Hillier S."/>
            <person name="Rabe L."/>
            <person name="Cherpes T."/>
            <person name="Powell E."/>
            <person name="Janto B."/>
            <person name="Eutsey R."/>
            <person name="Hiller N.L."/>
            <person name="Boissy R."/>
            <person name="Dahlgreen M."/>
            <person name="Hall B."/>
            <person name="Costerton J."/>
            <person name="Post J.C."/>
            <person name="Hu F."/>
            <person name="Ehrlich G."/>
        </authorList>
    </citation>
    <scope>NUCLEOTIDE SEQUENCE [LARGE SCALE GENOMIC DNA]</scope>
    <source>
        <strain evidence="3 4">1400E</strain>
    </source>
</reference>
<gene>
    <name evidence="3" type="ORF">CGSMWGv1400E_00075</name>
</gene>
<feature type="compositionally biased region" description="Basic and acidic residues" evidence="1">
    <location>
        <begin position="106"/>
        <end position="123"/>
    </location>
</feature>
<feature type="compositionally biased region" description="Low complexity" evidence="1">
    <location>
        <begin position="646"/>
        <end position="656"/>
    </location>
</feature>
<feature type="region of interest" description="Disordered" evidence="1">
    <location>
        <begin position="635"/>
        <end position="693"/>
    </location>
</feature>
<feature type="compositionally biased region" description="Low complexity" evidence="1">
    <location>
        <begin position="664"/>
        <end position="688"/>
    </location>
</feature>
<feature type="transmembrane region" description="Helical" evidence="2">
    <location>
        <begin position="821"/>
        <end position="842"/>
    </location>
</feature>
<keyword evidence="2" id="KW-1133">Transmembrane helix</keyword>
<feature type="compositionally biased region" description="Polar residues" evidence="1">
    <location>
        <begin position="96"/>
        <end position="105"/>
    </location>
</feature>
<dbReference type="Proteomes" id="UP000004884">
    <property type="component" value="Unassembled WGS sequence"/>
</dbReference>
<proteinExistence type="predicted"/>
<feature type="transmembrane region" description="Helical" evidence="2">
    <location>
        <begin position="66"/>
        <end position="84"/>
    </location>
</feature>
<dbReference type="AlphaFoldDB" id="I4LZ43"/>
<organism evidence="3 4">
    <name type="scientific">Gardnerella vaginalis 1400E</name>
    <dbReference type="NCBI Taxonomy" id="698956"/>
    <lineage>
        <taxon>Bacteria</taxon>
        <taxon>Bacillati</taxon>
        <taxon>Actinomycetota</taxon>
        <taxon>Actinomycetes</taxon>
        <taxon>Bifidobacteriales</taxon>
        <taxon>Bifidobacteriaceae</taxon>
        <taxon>Gardnerella</taxon>
    </lineage>
</organism>
<evidence type="ECO:0000256" key="2">
    <source>
        <dbReference type="SAM" id="Phobius"/>
    </source>
</evidence>
<keyword evidence="2" id="KW-0472">Membrane</keyword>
<evidence type="ECO:0000256" key="1">
    <source>
        <dbReference type="SAM" id="MobiDB-lite"/>
    </source>
</evidence>
<protein>
    <submittedName>
        <fullName evidence="3">Uncharacterized protein</fullName>
    </submittedName>
</protein>
<feature type="region of interest" description="Disordered" evidence="1">
    <location>
        <begin position="92"/>
        <end position="207"/>
    </location>
</feature>
<dbReference type="EMBL" id="ADER01000001">
    <property type="protein sequence ID" value="EIK82233.1"/>
    <property type="molecule type" value="Genomic_DNA"/>
</dbReference>
<comment type="caution">
    <text evidence="3">The sequence shown here is derived from an EMBL/GenBank/DDBJ whole genome shotgun (WGS) entry which is preliminary data.</text>
</comment>
<feature type="compositionally biased region" description="Basic and acidic residues" evidence="1">
    <location>
        <begin position="142"/>
        <end position="158"/>
    </location>
</feature>
<feature type="compositionally biased region" description="Basic and acidic residues" evidence="1">
    <location>
        <begin position="167"/>
        <end position="187"/>
    </location>
</feature>
<feature type="compositionally biased region" description="Polar residues" evidence="1">
    <location>
        <begin position="124"/>
        <end position="140"/>
    </location>
</feature>
<name>I4LZ43_GARVA</name>
<evidence type="ECO:0000313" key="4">
    <source>
        <dbReference type="Proteomes" id="UP000004884"/>
    </source>
</evidence>
<sequence>MNIQKVLLKVWRAIRGFVARHIDSGVARESKKASCAALRSNASKNAFIKSSKNASRKACGSCTSRALLSLFVASATLLATFVIAPTSALSAGESAGANTVSTENTGDTKSDSAKTDGEKKQSKQSESINTELNKKNTGSSDALKKNNNKESNPVEKQPKTAGNNGVDKAKPADSDVKKNVKKQDVDYAKAVNGTDRGANEEPQLPPECKGKTFKRCYVIRYKEIKVNYGSSAKATPEIKIARDQVNALPNGVWLKLDHDEKLNKKSSSKDAYEFAFFMDKNGNNVKSTENITNSDGSIYFDSTKLSVGKYKVKVIINYPDGSSADKSASIEVVNVVSNNDLTLSVYNHQANDNTRKALGKDPIVFKDKTKDITPIFIESNSKNKTGALYHRMICHEGGKTEDKDYSVNLINGLALGGSISGVVDADKDNPLKNYQKQLQHKKEDCPKEGCYSNDYVYSSDNTAVERSQSWITGKPQNDGIFECKVFAIKDVDYNFTSTTIKKGKYGKVIEYFDNQVKTAKGIKGIFDNPDSLSSLVDNENVNYFIYKTIDWDYKTVTIQVGDKPEPPKISDNDLTLKVYPFKNDDGSLPTALSSSNNSISAILGMSLKPFVDATSAADSKNKITLRVLCSKGEKKAAAGGSGGASTVGAGSAESGSAVGGSSGGNSSTGSTSSTQSGSQSEQSSGSSQPAEDFEYKTWSSNLAELGLSVPKDTDQTRCNEAGNGDKKCTAKNVASQASMEMSIKPTKVGDYQCVVYALKPDVQTKFDGAISNATKSGGVITLKTISDALASFKENKDFAAFTFNIHSVSKFTLPHTGGQSWNLQLGILAALLVNLLAAGFVVSQSERGCKLIFGRWRGLCNHV</sequence>
<evidence type="ECO:0000313" key="3">
    <source>
        <dbReference type="EMBL" id="EIK82233.1"/>
    </source>
</evidence>
<accession>I4LZ43</accession>
<keyword evidence="2" id="KW-0812">Transmembrane</keyword>
<dbReference type="PATRIC" id="fig|698956.3.peg.15"/>